<dbReference type="AlphaFoldDB" id="A0A8S8ZKC8"/>
<feature type="region of interest" description="Disordered" evidence="1">
    <location>
        <begin position="276"/>
        <end position="334"/>
    </location>
</feature>
<feature type="compositionally biased region" description="Acidic residues" evidence="1">
    <location>
        <begin position="34"/>
        <end position="55"/>
    </location>
</feature>
<gene>
    <name evidence="2" type="ORF">SMACR_07149</name>
</gene>
<sequence>MSRTTIKLKNPRMPLKATKRRVSVSSDSSSSLDLSDDEGYSAVEDLSESEDDEDNVMAAEEEHLLTRASRKRPLDNTPRPQVIAQEEDQDADEEDEEEEDQYEQNEDGDDEDEDDDEPEDDDDNNPTDENESWGGLSEPEEATLIEQVPEPSIETEVSVKRHVRFAGIPDDESDSDSTTTETESNADLFPDIFVDRNELDPGFRCEIERGNESSSAESFWDYDGNPQEFFMDSEDEVQIPQNMLLGASLLPNLTVPIPTITPELPDSALSKAQEMELDGYETDGETTEEEDPEPIIRKKQAVRVESAPVSSESEADRPSRSQRGKPRVGRFHLDGSENKPIAVFNPNSRKIMIFKKDEKAADADLAAEAINDIPAATIDYLTPLLTNPGYLMMGAMASSNPFGDFMNTQPWGPAEAFFPMDGDFYAEVDSDDSELGMDPEVDEGEAKLDIDDFLRFDNTDSEDDEVLDFDPESAANSPTKKDSDKQEMHPLLNHLTNNADAVGAFRRNQINQQLILSDRATQESLSFSGPYYHGTLRGIKTGSMETVTTPITPARRRKDSSMVGPTHLFLPPSFPLHPSYFNVTPSPWRKPLLDSSLNQVIAQKRKAPTIDPNGSFIDDPTTMPVHKRHRSNLSTVSELSMDSLPFA</sequence>
<dbReference type="OMA" id="AESDYGH"/>
<dbReference type="Proteomes" id="UP000433876">
    <property type="component" value="Unassembled WGS sequence"/>
</dbReference>
<dbReference type="EMBL" id="NMPR01000164">
    <property type="protein sequence ID" value="KAA8628762.1"/>
    <property type="molecule type" value="Genomic_DNA"/>
</dbReference>
<proteinExistence type="predicted"/>
<feature type="compositionally biased region" description="Low complexity" evidence="1">
    <location>
        <begin position="303"/>
        <end position="312"/>
    </location>
</feature>
<feature type="region of interest" description="Disordered" evidence="1">
    <location>
        <begin position="461"/>
        <end position="486"/>
    </location>
</feature>
<organism evidence="2 3">
    <name type="scientific">Sordaria macrospora</name>
    <dbReference type="NCBI Taxonomy" id="5147"/>
    <lineage>
        <taxon>Eukaryota</taxon>
        <taxon>Fungi</taxon>
        <taxon>Dikarya</taxon>
        <taxon>Ascomycota</taxon>
        <taxon>Pezizomycotina</taxon>
        <taxon>Sordariomycetes</taxon>
        <taxon>Sordariomycetidae</taxon>
        <taxon>Sordariales</taxon>
        <taxon>Sordariaceae</taxon>
        <taxon>Sordaria</taxon>
    </lineage>
</organism>
<reference evidence="2 3" key="1">
    <citation type="submission" date="2017-07" db="EMBL/GenBank/DDBJ databases">
        <title>Genome sequence of the Sordaria macrospora wild type strain R19027.</title>
        <authorList>
            <person name="Nowrousian M."/>
            <person name="Teichert I."/>
            <person name="Kueck U."/>
        </authorList>
    </citation>
    <scope>NUCLEOTIDE SEQUENCE [LARGE SCALE GENOMIC DNA]</scope>
    <source>
        <strain evidence="2 3">R19027</strain>
        <tissue evidence="2">Mycelium</tissue>
    </source>
</reference>
<feature type="compositionally biased region" description="Acidic residues" evidence="1">
    <location>
        <begin position="276"/>
        <end position="293"/>
    </location>
</feature>
<comment type="caution">
    <text evidence="2">The sequence shown here is derived from an EMBL/GenBank/DDBJ whole genome shotgun (WGS) entry which is preliminary data.</text>
</comment>
<dbReference type="VEuPathDB" id="FungiDB:SMAC_07149"/>
<protein>
    <submittedName>
        <fullName evidence="2">Uncharacterized protein</fullName>
    </submittedName>
</protein>
<feature type="region of interest" description="Disordered" evidence="1">
    <location>
        <begin position="1"/>
        <end position="187"/>
    </location>
</feature>
<evidence type="ECO:0000313" key="2">
    <source>
        <dbReference type="EMBL" id="KAA8628762.1"/>
    </source>
</evidence>
<feature type="compositionally biased region" description="Basic residues" evidence="1">
    <location>
        <begin position="320"/>
        <end position="330"/>
    </location>
</feature>
<feature type="compositionally biased region" description="Acidic residues" evidence="1">
    <location>
        <begin position="85"/>
        <end position="131"/>
    </location>
</feature>
<accession>A0A8S8ZKC8</accession>
<feature type="region of interest" description="Disordered" evidence="1">
    <location>
        <begin position="609"/>
        <end position="636"/>
    </location>
</feature>
<feature type="compositionally biased region" description="Acidic residues" evidence="1">
    <location>
        <begin position="461"/>
        <end position="471"/>
    </location>
</feature>
<evidence type="ECO:0000256" key="1">
    <source>
        <dbReference type="SAM" id="MobiDB-lite"/>
    </source>
</evidence>
<evidence type="ECO:0000313" key="3">
    <source>
        <dbReference type="Proteomes" id="UP000433876"/>
    </source>
</evidence>
<name>A0A8S8ZKC8_SORMA</name>
<feature type="compositionally biased region" description="Low complexity" evidence="1">
    <location>
        <begin position="23"/>
        <end position="33"/>
    </location>
</feature>